<feature type="binding site" evidence="8">
    <location>
        <begin position="8"/>
        <end position="10"/>
    </location>
    <ligand>
        <name>ATP</name>
        <dbReference type="ChEBI" id="CHEBI:30616"/>
    </ligand>
</feature>
<dbReference type="PROSITE" id="PS00178">
    <property type="entry name" value="AA_TRNA_LIGASE_I"/>
    <property type="match status" value="1"/>
</dbReference>
<dbReference type="EMBL" id="LBFC01000007">
    <property type="protein sequence ID" value="ONN27654.1"/>
    <property type="molecule type" value="Genomic_DNA"/>
</dbReference>
<dbReference type="Pfam" id="PF00579">
    <property type="entry name" value="tRNA-synt_1b"/>
    <property type="match status" value="1"/>
</dbReference>
<evidence type="ECO:0000256" key="9">
    <source>
        <dbReference type="RuleBase" id="RU363036"/>
    </source>
</evidence>
<reference evidence="10 11" key="1">
    <citation type="submission" date="2015-06" db="EMBL/GenBank/DDBJ databases">
        <title>Genome sequencing of Thermotogales isolates from hydrothermal vents.</title>
        <authorList>
            <person name="Haverkamp T.H."/>
            <person name="Kublanov I.V."/>
            <person name="Nesbo C.L."/>
        </authorList>
    </citation>
    <scope>NUCLEOTIDE SEQUENCE [LARGE SCALE GENOMIC DNA]</scope>
    <source>
        <strain evidence="11">ik275mar</strain>
    </source>
</reference>
<feature type="binding site" evidence="8">
    <location>
        <begin position="16"/>
        <end position="17"/>
    </location>
    <ligand>
        <name>ATP</name>
        <dbReference type="ChEBI" id="CHEBI:30616"/>
    </ligand>
</feature>
<dbReference type="InterPro" id="IPR050203">
    <property type="entry name" value="Trp-tRNA_synthetase"/>
</dbReference>
<keyword evidence="2 8" id="KW-0436">Ligase</keyword>
<dbReference type="NCBIfam" id="TIGR00233">
    <property type="entry name" value="trpS"/>
    <property type="match status" value="1"/>
</dbReference>
<feature type="short sequence motif" description="'KMSKS' region" evidence="8">
    <location>
        <begin position="192"/>
        <end position="196"/>
    </location>
</feature>
<feature type="short sequence motif" description="'HIGH' region" evidence="8">
    <location>
        <begin position="9"/>
        <end position="17"/>
    </location>
</feature>
<dbReference type="GO" id="GO:0004830">
    <property type="term" value="F:tryptophan-tRNA ligase activity"/>
    <property type="evidence" value="ECO:0007669"/>
    <property type="project" value="UniProtKB-EC"/>
</dbReference>
<dbReference type="SUPFAM" id="SSF52374">
    <property type="entry name" value="Nucleotidylyl transferase"/>
    <property type="match status" value="1"/>
</dbReference>
<evidence type="ECO:0000256" key="7">
    <source>
        <dbReference type="ARBA" id="ARBA00049929"/>
    </source>
</evidence>
<comment type="similarity">
    <text evidence="1 8 9">Belongs to the class-I aminoacyl-tRNA synthetase family.</text>
</comment>
<evidence type="ECO:0000256" key="1">
    <source>
        <dbReference type="ARBA" id="ARBA00005594"/>
    </source>
</evidence>
<evidence type="ECO:0000256" key="2">
    <source>
        <dbReference type="ARBA" id="ARBA00022598"/>
    </source>
</evidence>
<comment type="subunit">
    <text evidence="8">Homodimer.</text>
</comment>
<keyword evidence="8" id="KW-0963">Cytoplasm</keyword>
<dbReference type="PANTHER" id="PTHR43766">
    <property type="entry name" value="TRYPTOPHAN--TRNA LIGASE, MITOCHONDRIAL"/>
    <property type="match status" value="1"/>
</dbReference>
<dbReference type="EC" id="6.1.1.2" evidence="8"/>
<evidence type="ECO:0000313" key="11">
    <source>
        <dbReference type="Proteomes" id="UP000242616"/>
    </source>
</evidence>
<feature type="binding site" evidence="8">
    <location>
        <begin position="147"/>
        <end position="149"/>
    </location>
    <ligand>
        <name>ATP</name>
        <dbReference type="ChEBI" id="CHEBI:30616"/>
    </ligand>
</feature>
<evidence type="ECO:0000256" key="8">
    <source>
        <dbReference type="HAMAP-Rule" id="MF_00140"/>
    </source>
</evidence>
<organism evidence="10 11">
    <name type="scientific">Thermosipho affectus</name>
    <dbReference type="NCBI Taxonomy" id="660294"/>
    <lineage>
        <taxon>Bacteria</taxon>
        <taxon>Thermotogati</taxon>
        <taxon>Thermotogota</taxon>
        <taxon>Thermotogae</taxon>
        <taxon>Thermotogales</taxon>
        <taxon>Fervidobacteriaceae</taxon>
        <taxon>Thermosipho</taxon>
    </lineage>
</organism>
<keyword evidence="4 8" id="KW-0067">ATP-binding</keyword>
<comment type="caution">
    <text evidence="10">The sequence shown here is derived from an EMBL/GenBank/DDBJ whole genome shotgun (WGS) entry which is preliminary data.</text>
</comment>
<feature type="binding site" evidence="8">
    <location>
        <position position="185"/>
    </location>
    <ligand>
        <name>ATP</name>
        <dbReference type="ChEBI" id="CHEBI:30616"/>
    </ligand>
</feature>
<evidence type="ECO:0000256" key="4">
    <source>
        <dbReference type="ARBA" id="ARBA00022840"/>
    </source>
</evidence>
<protein>
    <recommendedName>
        <fullName evidence="8">Tryptophan--tRNA ligase</fullName>
        <ecNumber evidence="8">6.1.1.2</ecNumber>
    </recommendedName>
    <alternativeName>
        <fullName evidence="8">Tryptophanyl-tRNA synthetase</fullName>
        <shortName evidence="8">TrpRS</shortName>
    </alternativeName>
</protein>
<evidence type="ECO:0000313" key="10">
    <source>
        <dbReference type="EMBL" id="ONN27654.1"/>
    </source>
</evidence>
<evidence type="ECO:0000256" key="3">
    <source>
        <dbReference type="ARBA" id="ARBA00022741"/>
    </source>
</evidence>
<keyword evidence="5 8" id="KW-0648">Protein biosynthesis</keyword>
<dbReference type="InterPro" id="IPR024109">
    <property type="entry name" value="Trp-tRNA-ligase_bac-type"/>
</dbReference>
<dbReference type="Gene3D" id="3.40.50.620">
    <property type="entry name" value="HUPs"/>
    <property type="match status" value="1"/>
</dbReference>
<keyword evidence="11" id="KW-1185">Reference proteome</keyword>
<dbReference type="RefSeq" id="WP_077197974.1">
    <property type="nucleotide sequence ID" value="NZ_LBFC01000007.1"/>
</dbReference>
<comment type="function">
    <text evidence="8">Catalyzes the attachment of tryptophan to tRNA(Trp).</text>
</comment>
<evidence type="ECO:0000256" key="5">
    <source>
        <dbReference type="ARBA" id="ARBA00022917"/>
    </source>
</evidence>
<comment type="subcellular location">
    <subcellularLocation>
        <location evidence="8">Cytoplasm</location>
    </subcellularLocation>
</comment>
<dbReference type="HAMAP" id="MF_00140_B">
    <property type="entry name" value="Trp_tRNA_synth_B"/>
    <property type="match status" value="1"/>
</dbReference>
<dbReference type="InterPro" id="IPR002306">
    <property type="entry name" value="Trp-tRNA-ligase"/>
</dbReference>
<dbReference type="InterPro" id="IPR002305">
    <property type="entry name" value="aa-tRNA-synth_Ic"/>
</dbReference>
<dbReference type="CDD" id="cd00806">
    <property type="entry name" value="TrpRS_core"/>
    <property type="match status" value="1"/>
</dbReference>
<dbReference type="PRINTS" id="PR01039">
    <property type="entry name" value="TRNASYNTHTRP"/>
</dbReference>
<dbReference type="PANTHER" id="PTHR43766:SF1">
    <property type="entry name" value="TRYPTOPHAN--TRNA LIGASE, MITOCHONDRIAL"/>
    <property type="match status" value="1"/>
</dbReference>
<gene>
    <name evidence="8" type="primary">trpS</name>
    <name evidence="10" type="ORF">XJ44_02670</name>
</gene>
<dbReference type="Gene3D" id="1.10.240.10">
    <property type="entry name" value="Tyrosyl-Transfer RNA Synthetase"/>
    <property type="match status" value="1"/>
</dbReference>
<feature type="binding site" evidence="8">
    <location>
        <begin position="192"/>
        <end position="196"/>
    </location>
    <ligand>
        <name>ATP</name>
        <dbReference type="ChEBI" id="CHEBI:30616"/>
    </ligand>
</feature>
<proteinExistence type="inferred from homology"/>
<comment type="catalytic activity">
    <reaction evidence="7 8">
        <text>tRNA(Trp) + L-tryptophan + ATP = L-tryptophyl-tRNA(Trp) + AMP + diphosphate + H(+)</text>
        <dbReference type="Rhea" id="RHEA:24080"/>
        <dbReference type="Rhea" id="RHEA-COMP:9671"/>
        <dbReference type="Rhea" id="RHEA-COMP:9705"/>
        <dbReference type="ChEBI" id="CHEBI:15378"/>
        <dbReference type="ChEBI" id="CHEBI:30616"/>
        <dbReference type="ChEBI" id="CHEBI:33019"/>
        <dbReference type="ChEBI" id="CHEBI:57912"/>
        <dbReference type="ChEBI" id="CHEBI:78442"/>
        <dbReference type="ChEBI" id="CHEBI:78535"/>
        <dbReference type="ChEBI" id="CHEBI:456215"/>
        <dbReference type="EC" id="6.1.1.2"/>
    </reaction>
</comment>
<accession>A0ABX3IKC7</accession>
<keyword evidence="3 8" id="KW-0547">Nucleotide-binding</keyword>
<evidence type="ECO:0000256" key="6">
    <source>
        <dbReference type="ARBA" id="ARBA00023146"/>
    </source>
</evidence>
<dbReference type="Proteomes" id="UP000242616">
    <property type="component" value="Unassembled WGS sequence"/>
</dbReference>
<sequence length="332" mass="38177">MRILSGMRPTGKLHIGHLFGALQSWVNLQKEHESFYFVADWHALTTHYNDTDEIIKNSIELVKSYLAVGIDPNKSTIFIQSEIKEHAELTLLFSMFVPVSRLERVPTYKEIKQQLKDRDLSNAGFLIYPVLQASDILIYMAEGVPVGEDQVYHIELTREIARKFNYLYKEVFPEPKPILSKVPKLLGTDGRKMSKSYGNTIPLITNENTLKKMVMPMITDPARKRRTDPGNPEKCPVWDYHKAFGINSEDEAWVKDGCTNAKIGCVDCKKLLLKNMKEKLEPIWEKYNLLTDNYVKDVIVDGNKKAKKIAQETMEKVRSAMNLDYSFLKGTR</sequence>
<feature type="binding site" evidence="8">
    <location>
        <position position="135"/>
    </location>
    <ligand>
        <name>L-tryptophan</name>
        <dbReference type="ChEBI" id="CHEBI:57912"/>
    </ligand>
</feature>
<dbReference type="InterPro" id="IPR014729">
    <property type="entry name" value="Rossmann-like_a/b/a_fold"/>
</dbReference>
<dbReference type="InterPro" id="IPR001412">
    <property type="entry name" value="aa-tRNA-synth_I_CS"/>
</dbReference>
<keyword evidence="6 8" id="KW-0030">Aminoacyl-tRNA synthetase</keyword>
<name>A0ABX3IKC7_9BACT</name>